<dbReference type="Pfam" id="PF00324">
    <property type="entry name" value="AA_permease"/>
    <property type="match status" value="1"/>
</dbReference>
<evidence type="ECO:0000256" key="5">
    <source>
        <dbReference type="ARBA" id="ARBA00022692"/>
    </source>
</evidence>
<keyword evidence="4" id="KW-1003">Cell membrane</keyword>
<organism evidence="11 12">
    <name type="scientific">Pseudonocardia eucalypti</name>
    <dbReference type="NCBI Taxonomy" id="648755"/>
    <lineage>
        <taxon>Bacteria</taxon>
        <taxon>Bacillati</taxon>
        <taxon>Actinomycetota</taxon>
        <taxon>Actinomycetes</taxon>
        <taxon>Pseudonocardiales</taxon>
        <taxon>Pseudonocardiaceae</taxon>
        <taxon>Pseudonocardia</taxon>
    </lineage>
</organism>
<feature type="transmembrane region" description="Helical" evidence="9">
    <location>
        <begin position="64"/>
        <end position="87"/>
    </location>
</feature>
<keyword evidence="8 9" id="KW-0472">Membrane</keyword>
<feature type="transmembrane region" description="Helical" evidence="9">
    <location>
        <begin position="352"/>
        <end position="373"/>
    </location>
</feature>
<keyword evidence="6" id="KW-0029">Amino-acid transport</keyword>
<evidence type="ECO:0000256" key="3">
    <source>
        <dbReference type="ARBA" id="ARBA00022448"/>
    </source>
</evidence>
<dbReference type="Proteomes" id="UP001428817">
    <property type="component" value="Unassembled WGS sequence"/>
</dbReference>
<evidence type="ECO:0000256" key="9">
    <source>
        <dbReference type="SAM" id="Phobius"/>
    </source>
</evidence>
<sequence>MNPHARSTGETEQYESRTDIAVFEDQGYHKALGNRQVQMIAIGGAIGSGLFLGAGGRLHSAGPALMVGYAVAGVFAFIIVRALAEMVMYRPSSGSFVSYSREFIGEKAAYFAGWMYFLNWACSGMGDVTAAALYSKFFFPDVPQWIPALIALAFVLVVNLLSVKIFGELEFWFAAIKVLTLVAFMVIAIVTLVTRKEIVPGQETGPQMIFDNGGLFPFGFLALLMILQGVVFAYAGVEMIGVAAGETDNPKKVIPKAANSVGWRIAVFYIGSVLLLTMLLPSSMYKSGESPFVTVLDKLGVPAAAGIMTIVVITAALSSVNSGLYTTGRVLRSLAFNGSAPNFLGRMSKHGVPYAGVLLTGLLYLAGVFLNLLLPHEAFEVTTELSAVGIIGMWSMIMVAHWAFWRASKAGRVRRPAFRLPFAPYTNIATLAFLGLVLVMTWFNGETGKIVVMCIPAIAVLLVIGWFGARKRVADIRRHGVGHHFK</sequence>
<feature type="transmembrane region" description="Helical" evidence="9">
    <location>
        <begin position="108"/>
        <end position="133"/>
    </location>
</feature>
<evidence type="ECO:0000256" key="8">
    <source>
        <dbReference type="ARBA" id="ARBA00023136"/>
    </source>
</evidence>
<feature type="transmembrane region" description="Helical" evidence="9">
    <location>
        <begin position="145"/>
        <end position="162"/>
    </location>
</feature>
<evidence type="ECO:0000256" key="1">
    <source>
        <dbReference type="ARBA" id="ARBA00004651"/>
    </source>
</evidence>
<comment type="caution">
    <text evidence="11">The sequence shown here is derived from an EMBL/GenBank/DDBJ whole genome shotgun (WGS) entry which is preliminary data.</text>
</comment>
<reference evidence="12" key="1">
    <citation type="journal article" date="2019" name="Int. J. Syst. Evol. Microbiol.">
        <title>The Global Catalogue of Microorganisms (GCM) 10K type strain sequencing project: providing services to taxonomists for standard genome sequencing and annotation.</title>
        <authorList>
            <consortium name="The Broad Institute Genomics Platform"/>
            <consortium name="The Broad Institute Genome Sequencing Center for Infectious Disease"/>
            <person name="Wu L."/>
            <person name="Ma J."/>
        </authorList>
    </citation>
    <scope>NUCLEOTIDE SEQUENCE [LARGE SCALE GENOMIC DNA]</scope>
    <source>
        <strain evidence="12">JCM 18303</strain>
    </source>
</reference>
<feature type="transmembrane region" description="Helical" evidence="9">
    <location>
        <begin position="385"/>
        <end position="404"/>
    </location>
</feature>
<dbReference type="PANTHER" id="PTHR43495:SF1">
    <property type="entry name" value="L-ASPARAGINE PERMEASE"/>
    <property type="match status" value="1"/>
</dbReference>
<dbReference type="Gene3D" id="1.20.1740.10">
    <property type="entry name" value="Amino acid/polyamine transporter I"/>
    <property type="match status" value="1"/>
</dbReference>
<evidence type="ECO:0000256" key="4">
    <source>
        <dbReference type="ARBA" id="ARBA00022475"/>
    </source>
</evidence>
<feature type="domain" description="Amino acid permease/ SLC12A" evidence="10">
    <location>
        <begin position="37"/>
        <end position="471"/>
    </location>
</feature>
<feature type="transmembrane region" description="Helical" evidence="9">
    <location>
        <begin position="261"/>
        <end position="280"/>
    </location>
</feature>
<comment type="similarity">
    <text evidence="2">Belongs to the amino acid-polyamine-organocation (APC) superfamily. Amino acid transporter (AAT) (TC 2.A.3.1) family.</text>
</comment>
<feature type="transmembrane region" description="Helical" evidence="9">
    <location>
        <begin position="425"/>
        <end position="444"/>
    </location>
</feature>
<keyword evidence="3" id="KW-0813">Transport</keyword>
<evidence type="ECO:0000256" key="2">
    <source>
        <dbReference type="ARBA" id="ARBA00008583"/>
    </source>
</evidence>
<comment type="subcellular location">
    <subcellularLocation>
        <location evidence="1">Cell membrane</location>
        <topology evidence="1">Multi-pass membrane protein</topology>
    </subcellularLocation>
</comment>
<evidence type="ECO:0000313" key="11">
    <source>
        <dbReference type="EMBL" id="GAA5151707.1"/>
    </source>
</evidence>
<name>A0ABP9PW62_9PSEU</name>
<gene>
    <name evidence="11" type="ORF">GCM10023321_19190</name>
</gene>
<proteinExistence type="inferred from homology"/>
<dbReference type="PROSITE" id="PS00218">
    <property type="entry name" value="AMINO_ACID_PERMEASE_1"/>
    <property type="match status" value="1"/>
</dbReference>
<dbReference type="InterPro" id="IPR004840">
    <property type="entry name" value="Amino_acid_permease_CS"/>
</dbReference>
<evidence type="ECO:0000256" key="6">
    <source>
        <dbReference type="ARBA" id="ARBA00022970"/>
    </source>
</evidence>
<evidence type="ECO:0000256" key="7">
    <source>
        <dbReference type="ARBA" id="ARBA00022989"/>
    </source>
</evidence>
<dbReference type="PIRSF" id="PIRSF006060">
    <property type="entry name" value="AA_transporter"/>
    <property type="match status" value="1"/>
</dbReference>
<dbReference type="EMBL" id="BAABJP010000007">
    <property type="protein sequence ID" value="GAA5151707.1"/>
    <property type="molecule type" value="Genomic_DNA"/>
</dbReference>
<dbReference type="InterPro" id="IPR004841">
    <property type="entry name" value="AA-permease/SLC12A_dom"/>
</dbReference>
<keyword evidence="7 9" id="KW-1133">Transmembrane helix</keyword>
<feature type="transmembrane region" description="Helical" evidence="9">
    <location>
        <begin position="39"/>
        <end position="58"/>
    </location>
</feature>
<dbReference type="PANTHER" id="PTHR43495">
    <property type="entry name" value="GABA PERMEASE"/>
    <property type="match status" value="1"/>
</dbReference>
<feature type="transmembrane region" description="Helical" evidence="9">
    <location>
        <begin position="300"/>
        <end position="324"/>
    </location>
</feature>
<keyword evidence="12" id="KW-1185">Reference proteome</keyword>
<feature type="transmembrane region" description="Helical" evidence="9">
    <location>
        <begin position="214"/>
        <end position="240"/>
    </location>
</feature>
<keyword evidence="5 9" id="KW-0812">Transmembrane</keyword>
<protein>
    <submittedName>
        <fullName evidence="11">Amino acid permease</fullName>
    </submittedName>
</protein>
<evidence type="ECO:0000313" key="12">
    <source>
        <dbReference type="Proteomes" id="UP001428817"/>
    </source>
</evidence>
<evidence type="ECO:0000259" key="10">
    <source>
        <dbReference type="Pfam" id="PF00324"/>
    </source>
</evidence>
<feature type="transmembrane region" description="Helical" evidence="9">
    <location>
        <begin position="450"/>
        <end position="469"/>
    </location>
</feature>
<feature type="transmembrane region" description="Helical" evidence="9">
    <location>
        <begin position="174"/>
        <end position="194"/>
    </location>
</feature>
<accession>A0ABP9PW62</accession>